<feature type="region of interest" description="Disordered" evidence="1">
    <location>
        <begin position="220"/>
        <end position="274"/>
    </location>
</feature>
<dbReference type="AlphaFoldDB" id="K2MWL7"/>
<feature type="region of interest" description="Disordered" evidence="1">
    <location>
        <begin position="57"/>
        <end position="116"/>
    </location>
</feature>
<accession>K2MWL7</accession>
<proteinExistence type="predicted"/>
<protein>
    <submittedName>
        <fullName evidence="2">Uncharacterized protein</fullName>
    </submittedName>
</protein>
<name>K2MWL7_TRYCR</name>
<organism evidence="2 3">
    <name type="scientific">Trypanosoma cruzi marinkellei</name>
    <dbReference type="NCBI Taxonomy" id="85056"/>
    <lineage>
        <taxon>Eukaryota</taxon>
        <taxon>Discoba</taxon>
        <taxon>Euglenozoa</taxon>
        <taxon>Kinetoplastea</taxon>
        <taxon>Metakinetoplastina</taxon>
        <taxon>Trypanosomatida</taxon>
        <taxon>Trypanosomatidae</taxon>
        <taxon>Trypanosoma</taxon>
        <taxon>Schizotrypanum</taxon>
    </lineage>
</organism>
<sequence length="781" mass="87262">MPATYAQRERERERERGGKGGTVVQMTEGGYQQQGEETADEGIGRKTCFSLAASGLFDMPREPPVTSSPKNEETTPILGADTRTYSCAGNSGSGGGNMWQPPRLEDFAGPPSGVFPPEAAVKMTDVAKVNDCRGTDEGSLLTREAHDMFTALPNVPTPASSQHVTEKPFESGDVTTSNTGCNPRVEQKESCGLQLKTGPSSATSHDPNQQSLLLLKGRQRRGAGHTLPRSSIPKPTRNHPTWRATTSKGKKDHREEKEAGMPLSFRAPTSRSPRTTSFSFVFHKEARRRRLNNEIMSDEGNYAKSVEDRPKPSVAVLAGGRQHVSSPPMEQRETSPLVSVLADVMDATPTLKTSAEEEPTARPVPPMRTPFFASRSTFIYADGRREETLQLPEKKTVQHPGTILAEISTSPSELLNGTLNSTSAFNYPVDWEKTPIEELHPLQTEPHTTTGIWDATMKDNPINHTVVEDEKKDQQQNDSFVFEYISSNSILPTTRSRWSNSPVYEIVAHAPSTQISTRAPSVMSVLQALPAALPPEQEEQFSLSSCTLEEKAVAENATESVTSAVSSKAHFIENNQSEKRRNNCPLAPRSHRPLPASSGSYAEIRTSARQFHAAAEAGRDVKVLHQSRQYQPKLHQNSRPHGDRDGMERPPPWKIAAQVKAIRERVCRSRETEMHREAKVFWYLWPEERQLWHSLTNKLTLLRGQAAELTKRISEWEMEHPEDTLAGVEKRLQLIQFKRQFLLTEWEKVEDLSWEYLTAQLLQGARKPLRTLMMLPSWKTF</sequence>
<feature type="compositionally biased region" description="Low complexity" evidence="1">
    <location>
        <begin position="264"/>
        <end position="274"/>
    </location>
</feature>
<keyword evidence="3" id="KW-1185">Reference proteome</keyword>
<feature type="region of interest" description="Disordered" evidence="1">
    <location>
        <begin position="627"/>
        <end position="651"/>
    </location>
</feature>
<feature type="region of interest" description="Disordered" evidence="1">
    <location>
        <begin position="571"/>
        <end position="597"/>
    </location>
</feature>
<dbReference type="OrthoDB" id="246431at2759"/>
<feature type="region of interest" description="Disordered" evidence="1">
    <location>
        <begin position="153"/>
        <end position="208"/>
    </location>
</feature>
<evidence type="ECO:0000313" key="2">
    <source>
        <dbReference type="EMBL" id="EKF39588.1"/>
    </source>
</evidence>
<reference evidence="2 3" key="1">
    <citation type="journal article" date="2012" name="BMC Genomics">
        <title>Comparative genomic analysis of human infective Trypanosoma cruzi lineages with the bat-restricted subspecies T. cruzi marinkellei.</title>
        <authorList>
            <person name="Franzen O."/>
            <person name="Talavera-Lopez C."/>
            <person name="Ochaya S."/>
            <person name="Butler C.E."/>
            <person name="Messenger L.A."/>
            <person name="Lewis M.D."/>
            <person name="Llewellyn M.S."/>
            <person name="Marinkelle C.J."/>
            <person name="Tyler K.M."/>
            <person name="Miles M.A."/>
            <person name="Andersson B."/>
        </authorList>
    </citation>
    <scope>NUCLEOTIDE SEQUENCE [LARGE SCALE GENOMIC DNA]</scope>
    <source>
        <strain evidence="2 3">B7</strain>
    </source>
</reference>
<gene>
    <name evidence="2" type="ORF">MOQ_000181</name>
</gene>
<feature type="compositionally biased region" description="Polar residues" evidence="1">
    <location>
        <begin position="197"/>
        <end position="208"/>
    </location>
</feature>
<feature type="compositionally biased region" description="Basic and acidic residues" evidence="1">
    <location>
        <begin position="7"/>
        <end position="18"/>
    </location>
</feature>
<evidence type="ECO:0000313" key="3">
    <source>
        <dbReference type="Proteomes" id="UP000007350"/>
    </source>
</evidence>
<comment type="caution">
    <text evidence="2">The sequence shown here is derived from an EMBL/GenBank/DDBJ whole genome shotgun (WGS) entry which is preliminary data.</text>
</comment>
<dbReference type="EMBL" id="AHKC01000714">
    <property type="protein sequence ID" value="EKF39588.1"/>
    <property type="molecule type" value="Genomic_DNA"/>
</dbReference>
<feature type="region of interest" description="Disordered" evidence="1">
    <location>
        <begin position="1"/>
        <end position="44"/>
    </location>
</feature>
<dbReference type="Proteomes" id="UP000007350">
    <property type="component" value="Unassembled WGS sequence"/>
</dbReference>
<evidence type="ECO:0000256" key="1">
    <source>
        <dbReference type="SAM" id="MobiDB-lite"/>
    </source>
</evidence>
<feature type="compositionally biased region" description="Polar residues" evidence="1">
    <location>
        <begin position="627"/>
        <end position="639"/>
    </location>
</feature>